<dbReference type="PANTHER" id="PTHR12126">
    <property type="entry name" value="NADH-UBIQUINONE OXIDOREDUCTASE 39 KDA SUBUNIT-RELATED"/>
    <property type="match status" value="1"/>
</dbReference>
<sequence length="322" mass="34061">MSEVAPGLVTVFGGSGFVGSQVVQALARRGWRIRVAVRRPDRAFKVQTAGHVGQIYTTRCDATDPAQVEEALRGADAAVNLIGVLYETGRNTFAAAHVQAARNIAEACAAGGVDRLVHISAIGANPESESDYARSKAEAEMAVREVKPDATIVRPSVVFGPGDDFLNKFASMAGWSPALPLIGGGQTKFQPVYVGDVAAAIATALSRTEAAGETYELGGPAVMTFEDILRLIMRETHRSRPLLPLPFFAARMMGGVAQLAALVGLKPMLTRDQVVLLETDNVVAPDARTLADLGVEPTGIEAVAASYLWRYRRGGQFAEAAA</sequence>
<dbReference type="Proteomes" id="UP000198788">
    <property type="component" value="Unassembled WGS sequence"/>
</dbReference>
<proteinExistence type="predicted"/>
<organism evidence="2 3">
    <name type="scientific">Brevundimonas viscosa</name>
    <dbReference type="NCBI Taxonomy" id="871741"/>
    <lineage>
        <taxon>Bacteria</taxon>
        <taxon>Pseudomonadati</taxon>
        <taxon>Pseudomonadota</taxon>
        <taxon>Alphaproteobacteria</taxon>
        <taxon>Caulobacterales</taxon>
        <taxon>Caulobacteraceae</taxon>
        <taxon>Brevundimonas</taxon>
    </lineage>
</organism>
<protein>
    <submittedName>
        <fullName evidence="2">NADH dehydrogenase</fullName>
    </submittedName>
</protein>
<dbReference type="STRING" id="871741.SAMN05192570_2978"/>
<gene>
    <name evidence="2" type="ORF">SAMN05192570_2978</name>
</gene>
<dbReference type="CDD" id="cd05271">
    <property type="entry name" value="NDUFA9_like_SDR_a"/>
    <property type="match status" value="1"/>
</dbReference>
<dbReference type="InterPro" id="IPR001509">
    <property type="entry name" value="Epimerase_deHydtase"/>
</dbReference>
<reference evidence="3" key="1">
    <citation type="submission" date="2016-10" db="EMBL/GenBank/DDBJ databases">
        <authorList>
            <person name="Varghese N."/>
            <person name="Submissions S."/>
        </authorList>
    </citation>
    <scope>NUCLEOTIDE SEQUENCE [LARGE SCALE GENOMIC DNA]</scope>
    <source>
        <strain evidence="3">CGMCC 1.10683</strain>
    </source>
</reference>
<name>A0A1I6T5I9_9CAUL</name>
<dbReference type="OrthoDB" id="9776313at2"/>
<evidence type="ECO:0000313" key="3">
    <source>
        <dbReference type="Proteomes" id="UP000198788"/>
    </source>
</evidence>
<dbReference type="InterPro" id="IPR051207">
    <property type="entry name" value="ComplexI_NDUFA9_subunit"/>
</dbReference>
<evidence type="ECO:0000259" key="1">
    <source>
        <dbReference type="Pfam" id="PF01370"/>
    </source>
</evidence>
<accession>A0A1I6T5I9</accession>
<dbReference type="PANTHER" id="PTHR12126:SF11">
    <property type="entry name" value="NADH DEHYDROGENASE [UBIQUINONE] 1 ALPHA SUBCOMPLEX SUBUNIT 9, MITOCHONDRIAL"/>
    <property type="match status" value="1"/>
</dbReference>
<evidence type="ECO:0000313" key="2">
    <source>
        <dbReference type="EMBL" id="SFS84433.1"/>
    </source>
</evidence>
<dbReference type="SUPFAM" id="SSF51735">
    <property type="entry name" value="NAD(P)-binding Rossmann-fold domains"/>
    <property type="match status" value="1"/>
</dbReference>
<dbReference type="FunFam" id="3.40.50.720:FF:000702">
    <property type="entry name" value="NADH dehydrogenase (Ubiquinone)"/>
    <property type="match status" value="1"/>
</dbReference>
<dbReference type="GO" id="GO:0044877">
    <property type="term" value="F:protein-containing complex binding"/>
    <property type="evidence" value="ECO:0007669"/>
    <property type="project" value="TreeGrafter"/>
</dbReference>
<keyword evidence="3" id="KW-1185">Reference proteome</keyword>
<feature type="domain" description="NAD-dependent epimerase/dehydratase" evidence="1">
    <location>
        <begin position="9"/>
        <end position="218"/>
    </location>
</feature>
<dbReference type="AlphaFoldDB" id="A0A1I6T5I9"/>
<dbReference type="InterPro" id="IPR036291">
    <property type="entry name" value="NAD(P)-bd_dom_sf"/>
</dbReference>
<dbReference type="Pfam" id="PF01370">
    <property type="entry name" value="Epimerase"/>
    <property type="match status" value="1"/>
</dbReference>
<dbReference type="RefSeq" id="WP_092312598.1">
    <property type="nucleotide sequence ID" value="NZ_FOZV01000008.1"/>
</dbReference>
<dbReference type="Gene3D" id="3.40.50.720">
    <property type="entry name" value="NAD(P)-binding Rossmann-like Domain"/>
    <property type="match status" value="1"/>
</dbReference>
<dbReference type="EMBL" id="FOZV01000008">
    <property type="protein sequence ID" value="SFS84433.1"/>
    <property type="molecule type" value="Genomic_DNA"/>
</dbReference>